<dbReference type="GO" id="GO:0006970">
    <property type="term" value="P:response to osmotic stress"/>
    <property type="evidence" value="ECO:0007669"/>
    <property type="project" value="TreeGrafter"/>
</dbReference>
<evidence type="ECO:0000259" key="2">
    <source>
        <dbReference type="Pfam" id="PF05678"/>
    </source>
</evidence>
<reference evidence="3" key="1">
    <citation type="submission" date="2022-07" db="EMBL/GenBank/DDBJ databases">
        <authorList>
            <person name="Macas J."/>
            <person name="Novak P."/>
            <person name="Neumann P."/>
        </authorList>
    </citation>
    <scope>NUCLEOTIDE SEQUENCE</scope>
</reference>
<sequence length="230" mass="24611">MASSDNLIPLEPWASRFAGFSDSWFSDAFSRETETLTQALQKSMSDTPAAVMEGFPFEAGMQIFKPEEPRVGTPCSASGPTVSGGSEYETAGSKRQSLGVHGKAKKRRSRASRGATTTYITADAANFRQMVQQVTGFKHGGAGQIGPILKPEPHRAVNRPQPTGFFPALDTSSFMLEQSRQQQQTARVGGSGSSLPPPAPRTAGEASCPAGIDFDYFAAFPILESWKTVV</sequence>
<dbReference type="GO" id="GO:0005516">
    <property type="term" value="F:calmodulin binding"/>
    <property type="evidence" value="ECO:0007669"/>
    <property type="project" value="TreeGrafter"/>
</dbReference>
<dbReference type="InterPro" id="IPR008889">
    <property type="entry name" value="VQ"/>
</dbReference>
<dbReference type="GO" id="GO:0005634">
    <property type="term" value="C:nucleus"/>
    <property type="evidence" value="ECO:0007669"/>
    <property type="project" value="TreeGrafter"/>
</dbReference>
<dbReference type="InterPro" id="IPR039609">
    <property type="entry name" value="VQ_15/22"/>
</dbReference>
<dbReference type="PANTHER" id="PTHR33179">
    <property type="entry name" value="VQ MOTIF-CONTAINING PROTEIN"/>
    <property type="match status" value="1"/>
</dbReference>
<feature type="domain" description="VQ" evidence="2">
    <location>
        <begin position="116"/>
        <end position="136"/>
    </location>
</feature>
<dbReference type="PANTHER" id="PTHR33179:SF9">
    <property type="entry name" value="OS01G0278000 PROTEIN"/>
    <property type="match status" value="1"/>
</dbReference>
<feature type="region of interest" description="Disordered" evidence="1">
    <location>
        <begin position="69"/>
        <end position="115"/>
    </location>
</feature>
<feature type="compositionally biased region" description="Polar residues" evidence="1">
    <location>
        <begin position="176"/>
        <end position="186"/>
    </location>
</feature>
<keyword evidence="4" id="KW-1185">Reference proteome</keyword>
<dbReference type="Pfam" id="PF05678">
    <property type="entry name" value="VQ"/>
    <property type="match status" value="1"/>
</dbReference>
<proteinExistence type="predicted"/>
<accession>A0A9P0ZJH1</accession>
<feature type="region of interest" description="Disordered" evidence="1">
    <location>
        <begin position="176"/>
        <end position="206"/>
    </location>
</feature>
<comment type="caution">
    <text evidence="3">The sequence shown here is derived from an EMBL/GenBank/DDBJ whole genome shotgun (WGS) entry which is preliminary data.</text>
</comment>
<name>A0A9P0ZJH1_CUSEU</name>
<feature type="compositionally biased region" description="Basic residues" evidence="1">
    <location>
        <begin position="102"/>
        <end position="111"/>
    </location>
</feature>
<dbReference type="AlphaFoldDB" id="A0A9P0ZJH1"/>
<evidence type="ECO:0000313" key="4">
    <source>
        <dbReference type="Proteomes" id="UP001152484"/>
    </source>
</evidence>
<dbReference type="EMBL" id="CAMAPE010000041">
    <property type="protein sequence ID" value="CAH9102462.1"/>
    <property type="molecule type" value="Genomic_DNA"/>
</dbReference>
<evidence type="ECO:0000313" key="3">
    <source>
        <dbReference type="EMBL" id="CAH9102462.1"/>
    </source>
</evidence>
<gene>
    <name evidence="3" type="ORF">CEURO_LOCUS15780</name>
</gene>
<dbReference type="Proteomes" id="UP001152484">
    <property type="component" value="Unassembled WGS sequence"/>
</dbReference>
<feature type="compositionally biased region" description="Polar residues" evidence="1">
    <location>
        <begin position="75"/>
        <end position="84"/>
    </location>
</feature>
<dbReference type="OrthoDB" id="780868at2759"/>
<protein>
    <recommendedName>
        <fullName evidence="2">VQ domain-containing protein</fullName>
    </recommendedName>
</protein>
<evidence type="ECO:0000256" key="1">
    <source>
        <dbReference type="SAM" id="MobiDB-lite"/>
    </source>
</evidence>
<organism evidence="3 4">
    <name type="scientific">Cuscuta europaea</name>
    <name type="common">European dodder</name>
    <dbReference type="NCBI Taxonomy" id="41803"/>
    <lineage>
        <taxon>Eukaryota</taxon>
        <taxon>Viridiplantae</taxon>
        <taxon>Streptophyta</taxon>
        <taxon>Embryophyta</taxon>
        <taxon>Tracheophyta</taxon>
        <taxon>Spermatophyta</taxon>
        <taxon>Magnoliopsida</taxon>
        <taxon>eudicotyledons</taxon>
        <taxon>Gunneridae</taxon>
        <taxon>Pentapetalae</taxon>
        <taxon>asterids</taxon>
        <taxon>lamiids</taxon>
        <taxon>Solanales</taxon>
        <taxon>Convolvulaceae</taxon>
        <taxon>Cuscuteae</taxon>
        <taxon>Cuscuta</taxon>
        <taxon>Cuscuta subgen. Cuscuta</taxon>
    </lineage>
</organism>